<protein>
    <recommendedName>
        <fullName evidence="3">Adenine nucleotide alpha hydrolase</fullName>
    </recommendedName>
</protein>
<keyword evidence="2" id="KW-1185">Reference proteome</keyword>
<name>A0A1H7I1M9_9RHOB</name>
<dbReference type="InterPro" id="IPR014729">
    <property type="entry name" value="Rossmann-like_a/b/a_fold"/>
</dbReference>
<evidence type="ECO:0000313" key="1">
    <source>
        <dbReference type="EMBL" id="SEK56284.1"/>
    </source>
</evidence>
<dbReference type="EMBL" id="FNZQ01000001">
    <property type="protein sequence ID" value="SEK56284.1"/>
    <property type="molecule type" value="Genomic_DNA"/>
</dbReference>
<proteinExistence type="predicted"/>
<dbReference type="InterPro" id="IPR052188">
    <property type="entry name" value="Ni-pincer_cofactor_biosynth"/>
</dbReference>
<evidence type="ECO:0000313" key="2">
    <source>
        <dbReference type="Proteomes" id="UP000199283"/>
    </source>
</evidence>
<evidence type="ECO:0008006" key="3">
    <source>
        <dbReference type="Google" id="ProtNLM"/>
    </source>
</evidence>
<sequence length="257" mass="27748">MTDPLARLQAELQRLPKLAVAVSGGVDSLTLAHVASGIVPDFHAIHAMSPAVPPAATDRVRQQAKVHGWRLRLVDSGEFADPHYRANPHNRCYFCKSNLYGTMRRVFDGPIAAGTNTDDLGEYRPGLIAADDYDVLHPYVAADIAKDDIRAIARACGLDEIADLPAQPCLASRVTTGIAIRRDDLDFIDMVETLVRADTPGMDIRCRITGDGVVLETGTPMPDATVASVADLCRRANRPFAGSRTYVRGSAFVIPGE</sequence>
<dbReference type="RefSeq" id="WP_092760107.1">
    <property type="nucleotide sequence ID" value="NZ_FNZQ01000001.1"/>
</dbReference>
<dbReference type="AlphaFoldDB" id="A0A1H7I1M9"/>
<dbReference type="OrthoDB" id="9776919at2"/>
<gene>
    <name evidence="1" type="ORF">SAMN04488526_0894</name>
</gene>
<organism evidence="1 2">
    <name type="scientific">Jannaschia helgolandensis</name>
    <dbReference type="NCBI Taxonomy" id="188906"/>
    <lineage>
        <taxon>Bacteria</taxon>
        <taxon>Pseudomonadati</taxon>
        <taxon>Pseudomonadota</taxon>
        <taxon>Alphaproteobacteria</taxon>
        <taxon>Rhodobacterales</taxon>
        <taxon>Roseobacteraceae</taxon>
        <taxon>Jannaschia</taxon>
    </lineage>
</organism>
<dbReference type="SUPFAM" id="SSF52402">
    <property type="entry name" value="Adenine nucleotide alpha hydrolases-like"/>
    <property type="match status" value="1"/>
</dbReference>
<dbReference type="PANTHER" id="PTHR43169">
    <property type="entry name" value="EXSB FAMILY PROTEIN"/>
    <property type="match status" value="1"/>
</dbReference>
<accession>A0A1H7I1M9</accession>
<dbReference type="STRING" id="188906.SAMN04488526_0894"/>
<dbReference type="Proteomes" id="UP000199283">
    <property type="component" value="Unassembled WGS sequence"/>
</dbReference>
<dbReference type="Gene3D" id="3.40.50.620">
    <property type="entry name" value="HUPs"/>
    <property type="match status" value="1"/>
</dbReference>
<reference evidence="1 2" key="1">
    <citation type="submission" date="2016-10" db="EMBL/GenBank/DDBJ databases">
        <authorList>
            <person name="de Groot N.N."/>
        </authorList>
    </citation>
    <scope>NUCLEOTIDE SEQUENCE [LARGE SCALE GENOMIC DNA]</scope>
    <source>
        <strain evidence="1 2">DSM 14858</strain>
    </source>
</reference>
<dbReference type="PANTHER" id="PTHR43169:SF2">
    <property type="entry name" value="NAD_GMP SYNTHASE DOMAIN-CONTAINING PROTEIN"/>
    <property type="match status" value="1"/>
</dbReference>